<dbReference type="GO" id="GO:0003677">
    <property type="term" value="F:DNA binding"/>
    <property type="evidence" value="ECO:0007669"/>
    <property type="project" value="UniProtKB-KW"/>
</dbReference>
<sequence length="180" mass="19390">PDSDPNQLQTTPNWLNNALLRTHYTDNNNNHNNNNDVTNGVNNDTNVNGASNFLNLQTASDSAAVQNSGQWLSRSILHRHHGEVIDDVSVSAADELGDLKGEGIGGKGETVVGDGGGGLVNWQMGRWKAEIMAHPLYEQLLSAHVACLRIATPVDQLPRIDAQLAQSQNVVAKYSAFGQN</sequence>
<dbReference type="AlphaFoldDB" id="A0A392QSH2"/>
<evidence type="ECO:0000256" key="1">
    <source>
        <dbReference type="ARBA" id="ARBA00004123"/>
    </source>
</evidence>
<proteinExistence type="predicted"/>
<comment type="caution">
    <text evidence="4">The sequence shown here is derived from an EMBL/GenBank/DDBJ whole genome shotgun (WGS) entry which is preliminary data.</text>
</comment>
<reference evidence="4 5" key="1">
    <citation type="journal article" date="2018" name="Front. Plant Sci.">
        <title>Red Clover (Trifolium pratense) and Zigzag Clover (T. medium) - A Picture of Genomic Similarities and Differences.</title>
        <authorList>
            <person name="Dluhosova J."/>
            <person name="Istvanek J."/>
            <person name="Nedelnik J."/>
            <person name="Repkova J."/>
        </authorList>
    </citation>
    <scope>NUCLEOTIDE SEQUENCE [LARGE SCALE GENOMIC DNA]</scope>
    <source>
        <strain evidence="5">cv. 10/8</strain>
        <tissue evidence="4">Leaf</tissue>
    </source>
</reference>
<dbReference type="EMBL" id="LXQA010151795">
    <property type="protein sequence ID" value="MCI26195.1"/>
    <property type="molecule type" value="Genomic_DNA"/>
</dbReference>
<dbReference type="InterPro" id="IPR005540">
    <property type="entry name" value="KNOX1"/>
</dbReference>
<dbReference type="GO" id="GO:0005634">
    <property type="term" value="C:nucleus"/>
    <property type="evidence" value="ECO:0007669"/>
    <property type="project" value="UniProtKB-SubCell"/>
</dbReference>
<name>A0A392QSH2_9FABA</name>
<feature type="domain" description="KNOX1" evidence="3">
    <location>
        <begin position="125"/>
        <end position="169"/>
    </location>
</feature>
<keyword evidence="2" id="KW-0539">Nucleus</keyword>
<keyword evidence="4" id="KW-0371">Homeobox</keyword>
<dbReference type="Proteomes" id="UP000265520">
    <property type="component" value="Unassembled WGS sequence"/>
</dbReference>
<comment type="subcellular location">
    <subcellularLocation>
        <location evidence="1">Nucleus</location>
    </subcellularLocation>
</comment>
<evidence type="ECO:0000313" key="4">
    <source>
        <dbReference type="EMBL" id="MCI26195.1"/>
    </source>
</evidence>
<accession>A0A392QSH2</accession>
<protein>
    <submittedName>
        <fullName evidence="4">Homeobox protein knotted-1-like 3-like</fullName>
    </submittedName>
</protein>
<keyword evidence="4" id="KW-0238">DNA-binding</keyword>
<feature type="non-terminal residue" evidence="4">
    <location>
        <position position="180"/>
    </location>
</feature>
<dbReference type="Pfam" id="PF03790">
    <property type="entry name" value="KNOX1"/>
    <property type="match status" value="1"/>
</dbReference>
<dbReference type="SMART" id="SM01255">
    <property type="entry name" value="KNOX1"/>
    <property type="match status" value="1"/>
</dbReference>
<feature type="non-terminal residue" evidence="4">
    <location>
        <position position="1"/>
    </location>
</feature>
<organism evidence="4 5">
    <name type="scientific">Trifolium medium</name>
    <dbReference type="NCBI Taxonomy" id="97028"/>
    <lineage>
        <taxon>Eukaryota</taxon>
        <taxon>Viridiplantae</taxon>
        <taxon>Streptophyta</taxon>
        <taxon>Embryophyta</taxon>
        <taxon>Tracheophyta</taxon>
        <taxon>Spermatophyta</taxon>
        <taxon>Magnoliopsida</taxon>
        <taxon>eudicotyledons</taxon>
        <taxon>Gunneridae</taxon>
        <taxon>Pentapetalae</taxon>
        <taxon>rosids</taxon>
        <taxon>fabids</taxon>
        <taxon>Fabales</taxon>
        <taxon>Fabaceae</taxon>
        <taxon>Papilionoideae</taxon>
        <taxon>50 kb inversion clade</taxon>
        <taxon>NPAAA clade</taxon>
        <taxon>Hologalegina</taxon>
        <taxon>IRL clade</taxon>
        <taxon>Trifolieae</taxon>
        <taxon>Trifolium</taxon>
    </lineage>
</organism>
<evidence type="ECO:0000313" key="5">
    <source>
        <dbReference type="Proteomes" id="UP000265520"/>
    </source>
</evidence>
<keyword evidence="5" id="KW-1185">Reference proteome</keyword>
<evidence type="ECO:0000259" key="3">
    <source>
        <dbReference type="SMART" id="SM01255"/>
    </source>
</evidence>
<evidence type="ECO:0000256" key="2">
    <source>
        <dbReference type="ARBA" id="ARBA00023242"/>
    </source>
</evidence>